<evidence type="ECO:0000256" key="1">
    <source>
        <dbReference type="ARBA" id="ARBA00004651"/>
    </source>
</evidence>
<comment type="caution">
    <text evidence="7">The sequence shown here is derived from an EMBL/GenBank/DDBJ whole genome shotgun (WGS) entry which is preliminary data.</text>
</comment>
<dbReference type="InterPro" id="IPR050833">
    <property type="entry name" value="Poly_Biosynth_Transport"/>
</dbReference>
<keyword evidence="2" id="KW-1003">Cell membrane</keyword>
<feature type="transmembrane region" description="Helical" evidence="6">
    <location>
        <begin position="164"/>
        <end position="180"/>
    </location>
</feature>
<dbReference type="InterPro" id="IPR002797">
    <property type="entry name" value="Polysacc_synth"/>
</dbReference>
<dbReference type="PANTHER" id="PTHR30250">
    <property type="entry name" value="PST FAMILY PREDICTED COLANIC ACID TRANSPORTER"/>
    <property type="match status" value="1"/>
</dbReference>
<feature type="transmembrane region" description="Helical" evidence="6">
    <location>
        <begin position="488"/>
        <end position="506"/>
    </location>
</feature>
<sequence length="530" mass="58287">MQKPKHKAALQGALFITIASLLSKILSAFYKIPYQNIAGDLGYYIYQQVYPIYAMALAFSTYGFPMVLSTLVAERIARKDEQGARDLSYATFIVLQCMGIICFSVLFLGSSQIAHYLMKDDKLTLLIKMVSVGFLFVPITSVFRGYYQGLGDMGPTSISQVIEQLFRVGTILVLSIYLVINVDNLYVVGAGAVSGSIIGSVAAILFFLYWASFKGSGLTIPSIRSIKKYKAELKVILYQGILLSLSSLVLVFIQFIDSLSFYPLLVHYGYHVEGAKLVKGIYDRGFPLIQLGAVIASSFSLALIPFISSALVRKEHEEIHKRIETSVRVSIVIGSAATVGLISIIHPTNIMLYRNDLGTDVLSVLSISIIFAGLAITAATIAQGLGKSLIPAINVLIGGVVKLIGNILLMEQIGSRGAAYSTVIALAVVALLNLIYLYRLVRVNLFSLKFLMKLAVIIFIMYYGVHFYEMIFERVAGFIQPLRLRMLVEALTSAAIGAIIFALLMLKIKLFKLEELSAVIKSKKLQKWLS</sequence>
<dbReference type="InterPro" id="IPR024923">
    <property type="entry name" value="PG_synth_SpoVB"/>
</dbReference>
<dbReference type="PANTHER" id="PTHR30250:SF29">
    <property type="entry name" value="POLYSACCHARIDE BIOSYNTHESIS PROTEIN C-TERMINAL DOMAIN-CONTAINING PROTEIN"/>
    <property type="match status" value="1"/>
</dbReference>
<feature type="transmembrane region" description="Helical" evidence="6">
    <location>
        <begin position="125"/>
        <end position="143"/>
    </location>
</feature>
<dbReference type="Proteomes" id="UP000682134">
    <property type="component" value="Unassembled WGS sequence"/>
</dbReference>
<feature type="transmembrane region" description="Helical" evidence="6">
    <location>
        <begin position="420"/>
        <end position="438"/>
    </location>
</feature>
<feature type="transmembrane region" description="Helical" evidence="6">
    <location>
        <begin position="12"/>
        <end position="30"/>
    </location>
</feature>
<comment type="subcellular location">
    <subcellularLocation>
        <location evidence="1">Cell membrane</location>
        <topology evidence="1">Multi-pass membrane protein</topology>
    </subcellularLocation>
</comment>
<evidence type="ECO:0000256" key="6">
    <source>
        <dbReference type="SAM" id="Phobius"/>
    </source>
</evidence>
<gene>
    <name evidence="7" type="ORF">J5Y03_19085</name>
</gene>
<feature type="transmembrane region" description="Helical" evidence="6">
    <location>
        <begin position="89"/>
        <end position="113"/>
    </location>
</feature>
<evidence type="ECO:0000256" key="2">
    <source>
        <dbReference type="ARBA" id="ARBA00022475"/>
    </source>
</evidence>
<evidence type="ECO:0000256" key="5">
    <source>
        <dbReference type="ARBA" id="ARBA00023136"/>
    </source>
</evidence>
<feature type="transmembrane region" description="Helical" evidence="6">
    <location>
        <begin position="450"/>
        <end position="468"/>
    </location>
</feature>
<feature type="transmembrane region" description="Helical" evidence="6">
    <location>
        <begin position="361"/>
        <end position="382"/>
    </location>
</feature>
<dbReference type="AlphaFoldDB" id="A0A940NMX4"/>
<evidence type="ECO:0000313" key="7">
    <source>
        <dbReference type="EMBL" id="MBP0727257.1"/>
    </source>
</evidence>
<protein>
    <submittedName>
        <fullName evidence="7">Polysaccharide biosynthesis protein</fullName>
    </submittedName>
</protein>
<feature type="transmembrane region" description="Helical" evidence="6">
    <location>
        <begin position="50"/>
        <end position="68"/>
    </location>
</feature>
<feature type="transmembrane region" description="Helical" evidence="6">
    <location>
        <begin position="186"/>
        <end position="212"/>
    </location>
</feature>
<keyword evidence="8" id="KW-1185">Reference proteome</keyword>
<feature type="transmembrane region" description="Helical" evidence="6">
    <location>
        <begin position="329"/>
        <end position="349"/>
    </location>
</feature>
<dbReference type="RefSeq" id="WP_209407593.1">
    <property type="nucleotide sequence ID" value="NZ_JAGIYQ010000021.1"/>
</dbReference>
<keyword evidence="5 6" id="KW-0472">Membrane</keyword>
<dbReference type="PIRSF" id="PIRSF038958">
    <property type="entry name" value="PG_synth_SpoVB"/>
    <property type="match status" value="1"/>
</dbReference>
<dbReference type="EMBL" id="JAGIYQ010000021">
    <property type="protein sequence ID" value="MBP0727257.1"/>
    <property type="molecule type" value="Genomic_DNA"/>
</dbReference>
<organism evidence="7 8">
    <name type="scientific">Gottfriedia endophytica</name>
    <dbReference type="NCBI Taxonomy" id="2820819"/>
    <lineage>
        <taxon>Bacteria</taxon>
        <taxon>Bacillati</taxon>
        <taxon>Bacillota</taxon>
        <taxon>Bacilli</taxon>
        <taxon>Bacillales</taxon>
        <taxon>Bacillaceae</taxon>
        <taxon>Gottfriedia</taxon>
    </lineage>
</organism>
<dbReference type="GO" id="GO:0005886">
    <property type="term" value="C:plasma membrane"/>
    <property type="evidence" value="ECO:0007669"/>
    <property type="project" value="UniProtKB-SubCell"/>
</dbReference>
<keyword evidence="4 6" id="KW-1133">Transmembrane helix</keyword>
<feature type="transmembrane region" description="Helical" evidence="6">
    <location>
        <begin position="389"/>
        <end position="408"/>
    </location>
</feature>
<name>A0A940NMX4_9BACI</name>
<evidence type="ECO:0000256" key="3">
    <source>
        <dbReference type="ARBA" id="ARBA00022692"/>
    </source>
</evidence>
<reference evidence="7" key="1">
    <citation type="submission" date="2021-04" db="EMBL/GenBank/DDBJ databases">
        <title>Genome seq and assembly of Bacillus sp.</title>
        <authorList>
            <person name="Chhetri G."/>
        </authorList>
    </citation>
    <scope>NUCLEOTIDE SEQUENCE</scope>
    <source>
        <strain evidence="7">RG28</strain>
    </source>
</reference>
<evidence type="ECO:0000313" key="8">
    <source>
        <dbReference type="Proteomes" id="UP000682134"/>
    </source>
</evidence>
<accession>A0A940NMX4</accession>
<dbReference type="Pfam" id="PF01943">
    <property type="entry name" value="Polysacc_synt"/>
    <property type="match status" value="1"/>
</dbReference>
<keyword evidence="3 6" id="KW-0812">Transmembrane</keyword>
<dbReference type="CDD" id="cd13124">
    <property type="entry name" value="MATE_SpoVB_like"/>
    <property type="match status" value="1"/>
</dbReference>
<feature type="transmembrane region" description="Helical" evidence="6">
    <location>
        <begin position="288"/>
        <end position="308"/>
    </location>
</feature>
<feature type="transmembrane region" description="Helical" evidence="6">
    <location>
        <begin position="233"/>
        <end position="256"/>
    </location>
</feature>
<proteinExistence type="predicted"/>
<evidence type="ECO:0000256" key="4">
    <source>
        <dbReference type="ARBA" id="ARBA00022989"/>
    </source>
</evidence>